<evidence type="ECO:0000313" key="2">
    <source>
        <dbReference type="EMBL" id="SSX34955.1"/>
    </source>
</evidence>
<proteinExistence type="predicted"/>
<protein>
    <submittedName>
        <fullName evidence="2">CSON008815 protein</fullName>
    </submittedName>
</protein>
<dbReference type="AlphaFoldDB" id="A0A336MZ54"/>
<dbReference type="EMBL" id="UFQS01003389">
    <property type="protein sequence ID" value="SSX15593.1"/>
    <property type="molecule type" value="Genomic_DNA"/>
</dbReference>
<dbReference type="VEuPathDB" id="VectorBase:CSON008815"/>
<accession>A0A336MZ54</accession>
<name>A0A336MZ54_CULSO</name>
<evidence type="ECO:0000313" key="1">
    <source>
        <dbReference type="EMBL" id="SSX15593.1"/>
    </source>
</evidence>
<gene>
    <name evidence="2" type="primary">CSON008815</name>
</gene>
<dbReference type="EMBL" id="UFQT01003389">
    <property type="protein sequence ID" value="SSX34955.1"/>
    <property type="molecule type" value="Genomic_DNA"/>
</dbReference>
<organism evidence="2">
    <name type="scientific">Culicoides sonorensis</name>
    <name type="common">Biting midge</name>
    <dbReference type="NCBI Taxonomy" id="179676"/>
    <lineage>
        <taxon>Eukaryota</taxon>
        <taxon>Metazoa</taxon>
        <taxon>Ecdysozoa</taxon>
        <taxon>Arthropoda</taxon>
        <taxon>Hexapoda</taxon>
        <taxon>Insecta</taxon>
        <taxon>Pterygota</taxon>
        <taxon>Neoptera</taxon>
        <taxon>Endopterygota</taxon>
        <taxon>Diptera</taxon>
        <taxon>Nematocera</taxon>
        <taxon>Chironomoidea</taxon>
        <taxon>Ceratopogonidae</taxon>
        <taxon>Ceratopogoninae</taxon>
        <taxon>Culicoides</taxon>
        <taxon>Monoculicoides</taxon>
    </lineage>
</organism>
<reference evidence="2" key="2">
    <citation type="submission" date="2018-07" db="EMBL/GenBank/DDBJ databases">
        <authorList>
            <person name="Quirk P.G."/>
            <person name="Krulwich T.A."/>
        </authorList>
    </citation>
    <scope>NUCLEOTIDE SEQUENCE</scope>
</reference>
<sequence length="65" mass="7838">MERLPEYLRDWFLGWSKLNDLESGVVVCTHTYLCNKNSLERNIIERKRRQVSWCVDTDIVDCVKY</sequence>
<reference evidence="1" key="1">
    <citation type="submission" date="2018-04" db="EMBL/GenBank/DDBJ databases">
        <authorList>
            <person name="Go L.Y."/>
            <person name="Mitchell J.A."/>
        </authorList>
    </citation>
    <scope>NUCLEOTIDE SEQUENCE</scope>
    <source>
        <tissue evidence="1">Whole organism</tissue>
    </source>
</reference>